<evidence type="ECO:0008006" key="3">
    <source>
        <dbReference type="Google" id="ProtNLM"/>
    </source>
</evidence>
<evidence type="ECO:0000313" key="1">
    <source>
        <dbReference type="EMBL" id="KAJ8889586.1"/>
    </source>
</evidence>
<organism evidence="1 2">
    <name type="scientific">Dryococelus australis</name>
    <dbReference type="NCBI Taxonomy" id="614101"/>
    <lineage>
        <taxon>Eukaryota</taxon>
        <taxon>Metazoa</taxon>
        <taxon>Ecdysozoa</taxon>
        <taxon>Arthropoda</taxon>
        <taxon>Hexapoda</taxon>
        <taxon>Insecta</taxon>
        <taxon>Pterygota</taxon>
        <taxon>Neoptera</taxon>
        <taxon>Polyneoptera</taxon>
        <taxon>Phasmatodea</taxon>
        <taxon>Verophasmatodea</taxon>
        <taxon>Anareolatae</taxon>
        <taxon>Phasmatidae</taxon>
        <taxon>Eurycanthinae</taxon>
        <taxon>Dryococelus</taxon>
    </lineage>
</organism>
<reference evidence="1 2" key="1">
    <citation type="submission" date="2023-02" db="EMBL/GenBank/DDBJ databases">
        <title>LHISI_Scaffold_Assembly.</title>
        <authorList>
            <person name="Stuart O.P."/>
            <person name="Cleave R."/>
            <person name="Magrath M.J.L."/>
            <person name="Mikheyev A.S."/>
        </authorList>
    </citation>
    <scope>NUCLEOTIDE SEQUENCE [LARGE SCALE GENOMIC DNA]</scope>
    <source>
        <strain evidence="1">Daus_M_001</strain>
        <tissue evidence="1">Leg muscle</tissue>
    </source>
</reference>
<keyword evidence="2" id="KW-1185">Reference proteome</keyword>
<protein>
    <recommendedName>
        <fullName evidence="3">GIY-YIG domain-containing protein</fullName>
    </recommendedName>
</protein>
<evidence type="ECO:0000313" key="2">
    <source>
        <dbReference type="Proteomes" id="UP001159363"/>
    </source>
</evidence>
<dbReference type="Proteomes" id="UP001159363">
    <property type="component" value="Chromosome 3"/>
</dbReference>
<gene>
    <name evidence="1" type="ORF">PR048_009086</name>
</gene>
<comment type="caution">
    <text evidence="1">The sequence shown here is derived from an EMBL/GenBank/DDBJ whole genome shotgun (WGS) entry which is preliminary data.</text>
</comment>
<name>A0ABQ9HYX2_9NEOP</name>
<accession>A0ABQ9HYX2</accession>
<proteinExistence type="predicted"/>
<dbReference type="EMBL" id="JARBHB010000003">
    <property type="protein sequence ID" value="KAJ8889586.1"/>
    <property type="molecule type" value="Genomic_DNA"/>
</dbReference>
<sequence>MSTRLLPPVDPIPAMANALAPVPSVNPELPSLAYSLAIYTTPKLHCNAEYIGLTTNTLRQRMNGHKADTKHAIAGHFNNLQDKPVAARFTTRQLDLLLTAPFHHTAVFYNSPPDEADLASKMSQLPNRVENVLSSVYVCVHVDKYYTGQVVEDEGYYRSSVMKEMVWSSLKDRKKVERLVRMYRMAEKEKNAEVKEVDITDIPPREKKIAKGIDDHPEVLTAPLTTSCPTPSHYQLPYSLSLPVALLPLTTSCSTPSHYQLLYSLSLSVALLPLTTSCSTPWCFSKFQPLASGPEIQSTESEEHVSCDRFVVVTHNSIPVPITARFSDDARMTFLCSRELGEGEQDLILITRVTGNWKVPFTLKPTVEAELAGHAWSDKPERHTHKWKLLQLESDAEGSPAGASGVSQTPHVETLGSQGCCGFCMFRLT</sequence>